<sequence>MSPDSDTNDSAMSEPHSSVLLEYTTLLSDLKALEARAANYNKLAQEVNSEEAACLKELTAHRKKVKKVIGETRKVAEQDQGIGDLAASLKRKLQHVEYQFPRRPHILLRLALGNHAPFSLRPYKLRLEYKREYEVFKMRMTLISCVVTGIGWLLTTSRVLDAIFGFLLLYYYCTYQKQRLYVLVALDRARPMDTVAGEGFFSDQLEREFLLLTPFLVAGQVWQMYMSWMLTKLWIAQEEKEWQPIVAATLFGILGVGNQLTTIRTYLAKKTPNQAQLRHFPNSPASPPISPLVSPSSVTQNGEYFPSGSGPSAGPTVRQRIPTANDSVKE</sequence>
<evidence type="ECO:0000256" key="6">
    <source>
        <dbReference type="SAM" id="Coils"/>
    </source>
</evidence>
<evidence type="ECO:0008006" key="11">
    <source>
        <dbReference type="Google" id="ProtNLM"/>
    </source>
</evidence>
<keyword evidence="3 8" id="KW-0812">Transmembrane</keyword>
<dbReference type="AlphaFoldDB" id="A0AAD5X3U4"/>
<evidence type="ECO:0000256" key="1">
    <source>
        <dbReference type="ARBA" id="ARBA00004141"/>
    </source>
</evidence>
<keyword evidence="4 8" id="KW-1133">Transmembrane helix</keyword>
<feature type="transmembrane region" description="Helical" evidence="8">
    <location>
        <begin position="242"/>
        <end position="260"/>
    </location>
</feature>
<comment type="similarity">
    <text evidence="2">Belongs to the TMEM120 family.</text>
</comment>
<evidence type="ECO:0000256" key="3">
    <source>
        <dbReference type="ARBA" id="ARBA00022692"/>
    </source>
</evidence>
<keyword evidence="6" id="KW-0175">Coiled coil</keyword>
<feature type="transmembrane region" description="Helical" evidence="8">
    <location>
        <begin position="159"/>
        <end position="175"/>
    </location>
</feature>
<keyword evidence="10" id="KW-1185">Reference proteome</keyword>
<dbReference type="Proteomes" id="UP001212841">
    <property type="component" value="Unassembled WGS sequence"/>
</dbReference>
<feature type="region of interest" description="Disordered" evidence="7">
    <location>
        <begin position="280"/>
        <end position="330"/>
    </location>
</feature>
<accession>A0AAD5X3U4</accession>
<dbReference type="EMBL" id="JADGJD010000091">
    <property type="protein sequence ID" value="KAJ3055196.1"/>
    <property type="molecule type" value="Genomic_DNA"/>
</dbReference>
<comment type="subcellular location">
    <subcellularLocation>
        <location evidence="1">Membrane</location>
        <topology evidence="1">Multi-pass membrane protein</topology>
    </subcellularLocation>
</comment>
<dbReference type="GO" id="GO:0016020">
    <property type="term" value="C:membrane"/>
    <property type="evidence" value="ECO:0007669"/>
    <property type="project" value="UniProtKB-SubCell"/>
</dbReference>
<keyword evidence="5 8" id="KW-0472">Membrane</keyword>
<evidence type="ECO:0000256" key="4">
    <source>
        <dbReference type="ARBA" id="ARBA00022989"/>
    </source>
</evidence>
<dbReference type="PANTHER" id="PTHR21433">
    <property type="entry name" value="TRANSMEMBRANE PROTEIN INDUCED BY TUMOR NECROSIS FACTOR ALPHA"/>
    <property type="match status" value="1"/>
</dbReference>
<organism evidence="9 10">
    <name type="scientific">Rhizophlyctis rosea</name>
    <dbReference type="NCBI Taxonomy" id="64517"/>
    <lineage>
        <taxon>Eukaryota</taxon>
        <taxon>Fungi</taxon>
        <taxon>Fungi incertae sedis</taxon>
        <taxon>Chytridiomycota</taxon>
        <taxon>Chytridiomycota incertae sedis</taxon>
        <taxon>Chytridiomycetes</taxon>
        <taxon>Rhizophlyctidales</taxon>
        <taxon>Rhizophlyctidaceae</taxon>
        <taxon>Rhizophlyctis</taxon>
    </lineage>
</organism>
<dbReference type="Pfam" id="PF07851">
    <property type="entry name" value="TMEM120A-B"/>
    <property type="match status" value="2"/>
</dbReference>
<evidence type="ECO:0000313" key="10">
    <source>
        <dbReference type="Proteomes" id="UP001212841"/>
    </source>
</evidence>
<evidence type="ECO:0000256" key="5">
    <source>
        <dbReference type="ARBA" id="ARBA00023136"/>
    </source>
</evidence>
<feature type="transmembrane region" description="Helical" evidence="8">
    <location>
        <begin position="209"/>
        <end position="230"/>
    </location>
</feature>
<comment type="caution">
    <text evidence="9">The sequence shown here is derived from an EMBL/GenBank/DDBJ whole genome shotgun (WGS) entry which is preliminary data.</text>
</comment>
<feature type="coiled-coil region" evidence="6">
    <location>
        <begin position="23"/>
        <end position="50"/>
    </location>
</feature>
<evidence type="ECO:0000256" key="7">
    <source>
        <dbReference type="SAM" id="MobiDB-lite"/>
    </source>
</evidence>
<dbReference type="PANTHER" id="PTHR21433:SF0">
    <property type="entry name" value="TRANSMEMBRANE PROTEIN 120 HOMOLOG"/>
    <property type="match status" value="1"/>
</dbReference>
<gene>
    <name evidence="9" type="ORF">HK097_011272</name>
</gene>
<evidence type="ECO:0000256" key="8">
    <source>
        <dbReference type="SAM" id="Phobius"/>
    </source>
</evidence>
<protein>
    <recommendedName>
        <fullName evidence="11">Transmembrane protein 120 homolog</fullName>
    </recommendedName>
</protein>
<dbReference type="InterPro" id="IPR012926">
    <property type="entry name" value="TMEM120A/B"/>
</dbReference>
<name>A0AAD5X3U4_9FUNG</name>
<evidence type="ECO:0000256" key="2">
    <source>
        <dbReference type="ARBA" id="ARBA00009700"/>
    </source>
</evidence>
<proteinExistence type="inferred from homology"/>
<evidence type="ECO:0000313" key="9">
    <source>
        <dbReference type="EMBL" id="KAJ3055196.1"/>
    </source>
</evidence>
<reference evidence="9" key="1">
    <citation type="submission" date="2020-05" db="EMBL/GenBank/DDBJ databases">
        <title>Phylogenomic resolution of chytrid fungi.</title>
        <authorList>
            <person name="Stajich J.E."/>
            <person name="Amses K."/>
            <person name="Simmons R."/>
            <person name="Seto K."/>
            <person name="Myers J."/>
            <person name="Bonds A."/>
            <person name="Quandt C.A."/>
            <person name="Barry K."/>
            <person name="Liu P."/>
            <person name="Grigoriev I."/>
            <person name="Longcore J.E."/>
            <person name="James T.Y."/>
        </authorList>
    </citation>
    <scope>NUCLEOTIDE SEQUENCE</scope>
    <source>
        <strain evidence="9">JEL0318</strain>
    </source>
</reference>